<dbReference type="GeneID" id="97114394"/>
<keyword evidence="1" id="KW-0238">DNA-binding</keyword>
<comment type="caution">
    <text evidence="3">The sequence shown here is derived from an EMBL/GenBank/DDBJ whole genome shotgun (WGS) entry which is preliminary data.</text>
</comment>
<dbReference type="InterPro" id="IPR009057">
    <property type="entry name" value="Homeodomain-like_sf"/>
</dbReference>
<dbReference type="EMBL" id="VUMI01000007">
    <property type="protein sequence ID" value="MSS87870.1"/>
    <property type="molecule type" value="Genomic_DNA"/>
</dbReference>
<evidence type="ECO:0000256" key="1">
    <source>
        <dbReference type="ARBA" id="ARBA00023125"/>
    </source>
</evidence>
<dbReference type="SUPFAM" id="SSF46689">
    <property type="entry name" value="Homeodomain-like"/>
    <property type="match status" value="1"/>
</dbReference>
<feature type="domain" description="HTH tetR-type" evidence="2">
    <location>
        <begin position="2"/>
        <end position="23"/>
    </location>
</feature>
<keyword evidence="4" id="KW-1185">Reference proteome</keyword>
<dbReference type="AlphaFoldDB" id="A0A6N7WEL3"/>
<evidence type="ECO:0000313" key="4">
    <source>
        <dbReference type="Proteomes" id="UP000436047"/>
    </source>
</evidence>
<dbReference type="Gene3D" id="1.10.10.60">
    <property type="entry name" value="Homeodomain-like"/>
    <property type="match status" value="1"/>
</dbReference>
<accession>A0A6N7WEL3</accession>
<dbReference type="InterPro" id="IPR001647">
    <property type="entry name" value="HTH_TetR"/>
</dbReference>
<dbReference type="GO" id="GO:0003677">
    <property type="term" value="F:DNA binding"/>
    <property type="evidence" value="ECO:0007669"/>
    <property type="project" value="UniProtKB-KW"/>
</dbReference>
<evidence type="ECO:0000313" key="3">
    <source>
        <dbReference type="EMBL" id="MSS87870.1"/>
    </source>
</evidence>
<sequence length="27" mass="3131">MAMKLFIEKGYERTTLQDIADASLTKR</sequence>
<organism evidence="3 4">
    <name type="scientific">Eisenbergiella porci</name>
    <dbReference type="NCBI Taxonomy" id="2652274"/>
    <lineage>
        <taxon>Bacteria</taxon>
        <taxon>Bacillati</taxon>
        <taxon>Bacillota</taxon>
        <taxon>Clostridia</taxon>
        <taxon>Lachnospirales</taxon>
        <taxon>Lachnospiraceae</taxon>
        <taxon>Eisenbergiella</taxon>
    </lineage>
</organism>
<proteinExistence type="predicted"/>
<dbReference type="Pfam" id="PF00440">
    <property type="entry name" value="TetR_N"/>
    <property type="match status" value="1"/>
</dbReference>
<name>A0A6N7WEL3_9FIRM</name>
<dbReference type="RefSeq" id="WP_154463967.1">
    <property type="nucleotide sequence ID" value="NZ_JAXDZL010000023.1"/>
</dbReference>
<protein>
    <submittedName>
        <fullName evidence="3">Helix-turn-helix transcriptional regulator</fullName>
    </submittedName>
</protein>
<gene>
    <name evidence="3" type="ORF">FYJ45_05880</name>
</gene>
<evidence type="ECO:0000259" key="2">
    <source>
        <dbReference type="Pfam" id="PF00440"/>
    </source>
</evidence>
<reference evidence="3 4" key="1">
    <citation type="submission" date="2019-08" db="EMBL/GenBank/DDBJ databases">
        <title>In-depth cultivation of the pig gut microbiome towards novel bacterial diversity and tailored functional studies.</title>
        <authorList>
            <person name="Wylensek D."/>
            <person name="Hitch T.C.A."/>
            <person name="Clavel T."/>
        </authorList>
    </citation>
    <scope>NUCLEOTIDE SEQUENCE [LARGE SCALE GENOMIC DNA]</scope>
    <source>
        <strain evidence="3 4">WCA-389-WT-23B</strain>
    </source>
</reference>
<dbReference type="Proteomes" id="UP000436047">
    <property type="component" value="Unassembled WGS sequence"/>
</dbReference>